<dbReference type="PANTHER" id="PTHR42830:SF2">
    <property type="entry name" value="OSMC_OHR FAMILY PROTEIN"/>
    <property type="match status" value="1"/>
</dbReference>
<dbReference type="Pfam" id="PF02566">
    <property type="entry name" value="OsmC"/>
    <property type="match status" value="1"/>
</dbReference>
<keyword evidence="2" id="KW-1185">Reference proteome</keyword>
<organism evidence="1 2">
    <name type="scientific">Luminiphilus syltensis NOR5-1B</name>
    <dbReference type="NCBI Taxonomy" id="565045"/>
    <lineage>
        <taxon>Bacteria</taxon>
        <taxon>Pseudomonadati</taxon>
        <taxon>Pseudomonadota</taxon>
        <taxon>Gammaproteobacteria</taxon>
        <taxon>Cellvibrionales</taxon>
        <taxon>Halieaceae</taxon>
        <taxon>Luminiphilus</taxon>
    </lineage>
</organism>
<dbReference type="PANTHER" id="PTHR42830">
    <property type="entry name" value="OSMOTICALLY INDUCIBLE FAMILY PROTEIN"/>
    <property type="match status" value="1"/>
</dbReference>
<dbReference type="InterPro" id="IPR036102">
    <property type="entry name" value="OsmC/Ohrsf"/>
</dbReference>
<dbReference type="HOGENOM" id="CLU_105860_2_0_6"/>
<accession>B8KRW1</accession>
<evidence type="ECO:0000313" key="1">
    <source>
        <dbReference type="EMBL" id="EED34833.1"/>
    </source>
</evidence>
<dbReference type="AlphaFoldDB" id="B8KRW1"/>
<dbReference type="STRING" id="565045.NOR51B_772"/>
<dbReference type="Gene3D" id="3.30.300.20">
    <property type="match status" value="1"/>
</dbReference>
<dbReference type="OrthoDB" id="9795405at2"/>
<protein>
    <submittedName>
        <fullName evidence="1">OsmC-like protein</fullName>
    </submittedName>
</protein>
<evidence type="ECO:0000313" key="2">
    <source>
        <dbReference type="Proteomes" id="UP000004699"/>
    </source>
</evidence>
<dbReference type="EMBL" id="DS999411">
    <property type="protein sequence ID" value="EED34833.1"/>
    <property type="molecule type" value="Genomic_DNA"/>
</dbReference>
<sequence length="145" mass="15368">MQALPHHYTVTANADSANSNIAISSAGVVDITTDAPAEFGGPGDCWSPEGLLIAAIADCFSLTFRAIAGASKLEWQTLSCEATGTLDKVDRVSRFTEVALNVTLQLPAGPDEDKVVRLLHKAEENCLITNSMTATIELSCDINFV</sequence>
<dbReference type="Proteomes" id="UP000004699">
    <property type="component" value="Unassembled WGS sequence"/>
</dbReference>
<proteinExistence type="predicted"/>
<name>B8KRW1_9GAMM</name>
<dbReference type="RefSeq" id="WP_009019581.1">
    <property type="nucleotide sequence ID" value="NZ_DS999411.1"/>
</dbReference>
<dbReference type="eggNOG" id="COG1764">
    <property type="taxonomic scope" value="Bacteria"/>
</dbReference>
<reference evidence="2" key="1">
    <citation type="journal article" date="2013" name="BMC Microbiol.">
        <title>Taxonomy and evolution of bacteriochlorophyll a-containing members of the OM60/NOR5 clade of marine gammaproteobacteria: description of Luminiphilus syltensis gen. nov., sp. nov., reclassification of Haliea rubra as Pseudohaliea rubra gen. nov., comb. nov., and emendation of Chromatocurvus halotolerans.</title>
        <authorList>
            <person name="Spring S."/>
            <person name="Riedel T."/>
            <person name="Sproer C."/>
            <person name="Yan S."/>
            <person name="Harder J."/>
            <person name="Fuchs B.M."/>
        </authorList>
    </citation>
    <scope>NUCLEOTIDE SEQUENCE [LARGE SCALE GENOMIC DNA]</scope>
    <source>
        <strain evidence="2">NOR51-B</strain>
    </source>
</reference>
<dbReference type="InterPro" id="IPR015946">
    <property type="entry name" value="KH_dom-like_a/b"/>
</dbReference>
<dbReference type="InterPro" id="IPR003718">
    <property type="entry name" value="OsmC/Ohr_fam"/>
</dbReference>
<gene>
    <name evidence="1" type="ORF">NOR51B_772</name>
</gene>
<dbReference type="SUPFAM" id="SSF82784">
    <property type="entry name" value="OsmC-like"/>
    <property type="match status" value="1"/>
</dbReference>
<dbReference type="InterPro" id="IPR052707">
    <property type="entry name" value="OsmC_Ohr_Peroxiredoxin"/>
</dbReference>